<evidence type="ECO:0000313" key="2">
    <source>
        <dbReference type="Proteomes" id="UP000050525"/>
    </source>
</evidence>
<dbReference type="EMBL" id="AKHW03002524">
    <property type="protein sequence ID" value="KYO38370.1"/>
    <property type="molecule type" value="Genomic_DNA"/>
</dbReference>
<dbReference type="Proteomes" id="UP000050525">
    <property type="component" value="Unassembled WGS sequence"/>
</dbReference>
<proteinExistence type="predicted"/>
<sequence length="75" mass="8388">MCNEEDVSTGHTWRSCSYPDCGYANKSKNAMMGQGRIFFKDFNKATAAFEEESMNKGITAASLFMKEKAHADLHT</sequence>
<evidence type="ECO:0000313" key="1">
    <source>
        <dbReference type="EMBL" id="KYO38370.1"/>
    </source>
</evidence>
<keyword evidence="2" id="KW-1185">Reference proteome</keyword>
<protein>
    <submittedName>
        <fullName evidence="1">Uncharacterized protein</fullName>
    </submittedName>
</protein>
<organism evidence="1 2">
    <name type="scientific">Alligator mississippiensis</name>
    <name type="common">American alligator</name>
    <dbReference type="NCBI Taxonomy" id="8496"/>
    <lineage>
        <taxon>Eukaryota</taxon>
        <taxon>Metazoa</taxon>
        <taxon>Chordata</taxon>
        <taxon>Craniata</taxon>
        <taxon>Vertebrata</taxon>
        <taxon>Euteleostomi</taxon>
        <taxon>Archelosauria</taxon>
        <taxon>Archosauria</taxon>
        <taxon>Crocodylia</taxon>
        <taxon>Alligatoridae</taxon>
        <taxon>Alligatorinae</taxon>
        <taxon>Alligator</taxon>
    </lineage>
</organism>
<name>A0A151NNT3_ALLMI</name>
<accession>A0A151NNT3</accession>
<comment type="caution">
    <text evidence="1">The sequence shown here is derived from an EMBL/GenBank/DDBJ whole genome shotgun (WGS) entry which is preliminary data.</text>
</comment>
<gene>
    <name evidence="1" type="ORF">Y1Q_0015623</name>
</gene>
<dbReference type="AlphaFoldDB" id="A0A151NNT3"/>
<reference evidence="1 2" key="1">
    <citation type="journal article" date="2012" name="Genome Biol.">
        <title>Sequencing three crocodilian genomes to illuminate the evolution of archosaurs and amniotes.</title>
        <authorList>
            <person name="St John J.A."/>
            <person name="Braun E.L."/>
            <person name="Isberg S.R."/>
            <person name="Miles L.G."/>
            <person name="Chong A.Y."/>
            <person name="Gongora J."/>
            <person name="Dalzell P."/>
            <person name="Moran C."/>
            <person name="Bed'hom B."/>
            <person name="Abzhanov A."/>
            <person name="Burgess S.C."/>
            <person name="Cooksey A.M."/>
            <person name="Castoe T.A."/>
            <person name="Crawford N.G."/>
            <person name="Densmore L.D."/>
            <person name="Drew J.C."/>
            <person name="Edwards S.V."/>
            <person name="Faircloth B.C."/>
            <person name="Fujita M.K."/>
            <person name="Greenwold M.J."/>
            <person name="Hoffmann F.G."/>
            <person name="Howard J.M."/>
            <person name="Iguchi T."/>
            <person name="Janes D.E."/>
            <person name="Khan S.Y."/>
            <person name="Kohno S."/>
            <person name="de Koning A.J."/>
            <person name="Lance S.L."/>
            <person name="McCarthy F.M."/>
            <person name="McCormack J.E."/>
            <person name="Merchant M.E."/>
            <person name="Peterson D.G."/>
            <person name="Pollock D.D."/>
            <person name="Pourmand N."/>
            <person name="Raney B.J."/>
            <person name="Roessler K.A."/>
            <person name="Sanford J.R."/>
            <person name="Sawyer R.H."/>
            <person name="Schmidt C.J."/>
            <person name="Triplett E.W."/>
            <person name="Tuberville T.D."/>
            <person name="Venegas-Anaya M."/>
            <person name="Howard J.T."/>
            <person name="Jarvis E.D."/>
            <person name="Guillette L.J.Jr."/>
            <person name="Glenn T.C."/>
            <person name="Green R.E."/>
            <person name="Ray D.A."/>
        </authorList>
    </citation>
    <scope>NUCLEOTIDE SEQUENCE [LARGE SCALE GENOMIC DNA]</scope>
    <source>
        <strain evidence="1">KSC_2009_1</strain>
    </source>
</reference>